<comment type="caution">
    <text evidence="2">The sequence shown here is derived from an EMBL/GenBank/DDBJ whole genome shotgun (WGS) entry which is preliminary data.</text>
</comment>
<evidence type="ECO:0000256" key="1">
    <source>
        <dbReference type="SAM" id="MobiDB-lite"/>
    </source>
</evidence>
<dbReference type="EMBL" id="LFRF01000003">
    <property type="protein sequence ID" value="KND93794.1"/>
    <property type="molecule type" value="Genomic_DNA"/>
</dbReference>
<feature type="region of interest" description="Disordered" evidence="1">
    <location>
        <begin position="302"/>
        <end position="338"/>
    </location>
</feature>
<proteinExistence type="predicted"/>
<gene>
    <name evidence="2" type="ORF">TOPH_01961</name>
</gene>
<keyword evidence="3" id="KW-1185">Reference proteome</keyword>
<protein>
    <submittedName>
        <fullName evidence="2">Uncharacterized protein</fullName>
    </submittedName>
</protein>
<name>A0A0L0NIC0_TOLOC</name>
<feature type="region of interest" description="Disordered" evidence="1">
    <location>
        <begin position="19"/>
        <end position="39"/>
    </location>
</feature>
<dbReference type="Proteomes" id="UP000036947">
    <property type="component" value="Unassembled WGS sequence"/>
</dbReference>
<dbReference type="OrthoDB" id="248923at2759"/>
<evidence type="ECO:0000313" key="3">
    <source>
        <dbReference type="Proteomes" id="UP000036947"/>
    </source>
</evidence>
<dbReference type="STRING" id="1163406.A0A0L0NIC0"/>
<reference evidence="2 3" key="1">
    <citation type="journal article" date="2015" name="BMC Genomics">
        <title>The genome of the truffle-parasite Tolypocladium ophioglossoides and the evolution of antifungal peptaibiotics.</title>
        <authorList>
            <person name="Quandt C.A."/>
            <person name="Bushley K.E."/>
            <person name="Spatafora J.W."/>
        </authorList>
    </citation>
    <scope>NUCLEOTIDE SEQUENCE [LARGE SCALE GENOMIC DNA]</scope>
    <source>
        <strain evidence="2 3">CBS 100239</strain>
    </source>
</reference>
<evidence type="ECO:0000313" key="2">
    <source>
        <dbReference type="EMBL" id="KND93794.1"/>
    </source>
</evidence>
<accession>A0A0L0NIC0</accession>
<sequence length="370" mass="40205">MDENELEFDDSNARAVYDVYGPRVDFPQQPPRPQTRRRPLNIKPLIAPLEQVFDPKITANYEDNARAFYGGQAPPPATDLPLRNDSENLTVRESLIDLDASLDGQDLSRFVDLETIKAGARSVPNDLTGLDHRRTKDWKFPMMAMAPASASLDMPRSQPNNDDYVSTTQVSTTSDQLVGQRVADVQLNRASALSLIDLDASLLSEVEETTRPSTAGSDNISTGSDTGYTPFDLERHMFGTDSLPSTVGAPSIYVPDGIGVRKPSIYVLVGIGFEEQSIHVSDASPVLGKRDLGNTFTVLRNGAPETAGETHPADSNSMPSLPPPPSTNAMLGTSSPEELKGELHRIISSLSEHFQFTTESLAGLPVRRGE</sequence>
<feature type="compositionally biased region" description="Polar residues" evidence="1">
    <location>
        <begin position="327"/>
        <end position="336"/>
    </location>
</feature>
<organism evidence="2 3">
    <name type="scientific">Tolypocladium ophioglossoides (strain CBS 100239)</name>
    <name type="common">Snaketongue truffleclub</name>
    <name type="synonym">Elaphocordyceps ophioglossoides</name>
    <dbReference type="NCBI Taxonomy" id="1163406"/>
    <lineage>
        <taxon>Eukaryota</taxon>
        <taxon>Fungi</taxon>
        <taxon>Dikarya</taxon>
        <taxon>Ascomycota</taxon>
        <taxon>Pezizomycotina</taxon>
        <taxon>Sordariomycetes</taxon>
        <taxon>Hypocreomycetidae</taxon>
        <taxon>Hypocreales</taxon>
        <taxon>Ophiocordycipitaceae</taxon>
        <taxon>Tolypocladium</taxon>
    </lineage>
</organism>
<dbReference type="AlphaFoldDB" id="A0A0L0NIC0"/>